<evidence type="ECO:0000313" key="3">
    <source>
        <dbReference type="Proteomes" id="UP000663903"/>
    </source>
</evidence>
<accession>A0A975H4C4</accession>
<gene>
    <name evidence="2" type="ORF">J1M35_04500</name>
</gene>
<feature type="signal peptide" evidence="1">
    <location>
        <begin position="1"/>
        <end position="18"/>
    </location>
</feature>
<sequence>MPINFPTWLMLCGGLLLAACGGSDTPPMSDSELLAAAARSKQNAIELARQDLACTENAQCAQLSLLGVCSEERYPLSLRAPASGAALTAAEDHNVYINRYRQGKPPAHCPPPPALPGPSACIASQCTLLPNS</sequence>
<proteinExistence type="predicted"/>
<name>A0A975H4C4_9BURK</name>
<keyword evidence="1" id="KW-0732">Signal</keyword>
<evidence type="ECO:0000313" key="2">
    <source>
        <dbReference type="EMBL" id="QTD46171.1"/>
    </source>
</evidence>
<reference evidence="2" key="1">
    <citation type="submission" date="2021-03" db="EMBL/GenBank/DDBJ databases">
        <title>Ottowia sp. 27C isolated from the cloaca of a Giant Asian pond turtle (Heosemys grandis).</title>
        <authorList>
            <person name="Spergser J."/>
            <person name="Busse H.-J."/>
        </authorList>
    </citation>
    <scope>NUCLEOTIDE SEQUENCE</scope>
    <source>
        <strain evidence="2">27C</strain>
    </source>
</reference>
<evidence type="ECO:0000256" key="1">
    <source>
        <dbReference type="SAM" id="SignalP"/>
    </source>
</evidence>
<organism evidence="2 3">
    <name type="scientific">Ottowia testudinis</name>
    <dbReference type="NCBI Taxonomy" id="2816950"/>
    <lineage>
        <taxon>Bacteria</taxon>
        <taxon>Pseudomonadati</taxon>
        <taxon>Pseudomonadota</taxon>
        <taxon>Betaproteobacteria</taxon>
        <taxon>Burkholderiales</taxon>
        <taxon>Comamonadaceae</taxon>
        <taxon>Ottowia</taxon>
    </lineage>
</organism>
<dbReference type="EMBL" id="CP071796">
    <property type="protein sequence ID" value="QTD46171.1"/>
    <property type="molecule type" value="Genomic_DNA"/>
</dbReference>
<dbReference type="Proteomes" id="UP000663903">
    <property type="component" value="Chromosome"/>
</dbReference>
<dbReference type="AlphaFoldDB" id="A0A975H4C4"/>
<feature type="chain" id="PRO_5037055980" evidence="1">
    <location>
        <begin position="19"/>
        <end position="132"/>
    </location>
</feature>
<dbReference type="KEGG" id="otd:J1M35_04500"/>
<protein>
    <submittedName>
        <fullName evidence="2">Uncharacterized protein</fullName>
    </submittedName>
</protein>
<keyword evidence="3" id="KW-1185">Reference proteome</keyword>
<dbReference type="RefSeq" id="WP_208010070.1">
    <property type="nucleotide sequence ID" value="NZ_CP071796.1"/>
</dbReference>